<sequence>MSDPAYQRIPYSWHAVSPVGDRRGYCSDGGIVGVVGSVLNGVRCVVFDVGETLVDETRLWTSVADHCGVPVASLCGVLGGLIESGEHHGRLWEILGVDRCSPPFVIQKSDLYPDAADCIDSARSHHLRVGIAGNQPQGFDEQLSAAGVRADFTGWSAQWGVRKPDPEFFAQVVDAAGVPPAAILYVGDRLDNDVVPAHRAGMRTAHLRRGAWGYLHARRPERALADIRVDSLTELTTMWTNNA</sequence>
<dbReference type="PANTHER" id="PTHR43316:SF3">
    <property type="entry name" value="HALOACID DEHALOGENASE, TYPE II (AFU_ORTHOLOGUE AFUA_2G07750)-RELATED"/>
    <property type="match status" value="1"/>
</dbReference>
<proteinExistence type="predicted"/>
<keyword evidence="1 2" id="KW-0378">Hydrolase</keyword>
<name>A0A7G8PG35_9MYCO</name>
<dbReference type="SFLD" id="SFLDS00003">
    <property type="entry name" value="Haloacid_Dehalogenase"/>
    <property type="match status" value="1"/>
</dbReference>
<dbReference type="Gene3D" id="3.40.50.1000">
    <property type="entry name" value="HAD superfamily/HAD-like"/>
    <property type="match status" value="1"/>
</dbReference>
<dbReference type="InterPro" id="IPR023214">
    <property type="entry name" value="HAD_sf"/>
</dbReference>
<organism evidence="2 3">
    <name type="scientific">Mycolicibacterium fluoranthenivorans</name>
    <dbReference type="NCBI Taxonomy" id="258505"/>
    <lineage>
        <taxon>Bacteria</taxon>
        <taxon>Bacillati</taxon>
        <taxon>Actinomycetota</taxon>
        <taxon>Actinomycetes</taxon>
        <taxon>Mycobacteriales</taxon>
        <taxon>Mycobacteriaceae</taxon>
        <taxon>Mycolicibacterium</taxon>
    </lineage>
</organism>
<evidence type="ECO:0000256" key="1">
    <source>
        <dbReference type="ARBA" id="ARBA00022801"/>
    </source>
</evidence>
<dbReference type="Proteomes" id="UP000515498">
    <property type="component" value="Chromosome"/>
</dbReference>
<dbReference type="NCBIfam" id="TIGR01549">
    <property type="entry name" value="HAD-SF-IA-v1"/>
    <property type="match status" value="1"/>
</dbReference>
<dbReference type="GO" id="GO:0016787">
    <property type="term" value="F:hydrolase activity"/>
    <property type="evidence" value="ECO:0007669"/>
    <property type="project" value="UniProtKB-KW"/>
</dbReference>
<reference evidence="2 3" key="1">
    <citation type="submission" date="2020-07" db="EMBL/GenBank/DDBJ databases">
        <title>Draft genome sequence of four isobutane-metabolizing strains capable of cometabolically degrading diverse ether contaminants.</title>
        <authorList>
            <person name="Chen W."/>
            <person name="Faulkner N."/>
            <person name="Smith C."/>
            <person name="Hyman M."/>
        </authorList>
    </citation>
    <scope>NUCLEOTIDE SEQUENCE [LARGE SCALE GENOMIC DNA]</scope>
    <source>
        <strain evidence="2 3">2A</strain>
    </source>
</reference>
<protein>
    <submittedName>
        <fullName evidence="2">HAD family hydrolase</fullName>
    </submittedName>
</protein>
<dbReference type="InterPro" id="IPR051540">
    <property type="entry name" value="S-2-haloacid_dehalogenase"/>
</dbReference>
<accession>A0A7G8PG35</accession>
<gene>
    <name evidence="2" type="ORF">HZU40_02735</name>
</gene>
<evidence type="ECO:0000313" key="2">
    <source>
        <dbReference type="EMBL" id="QNJ93301.1"/>
    </source>
</evidence>
<dbReference type="KEGG" id="mflu:HZU40_02735"/>
<dbReference type="InterPro" id="IPR036412">
    <property type="entry name" value="HAD-like_sf"/>
</dbReference>
<dbReference type="SFLD" id="SFLDG01129">
    <property type="entry name" value="C1.5:_HAD__Beta-PGM__Phosphata"/>
    <property type="match status" value="1"/>
</dbReference>
<dbReference type="PANTHER" id="PTHR43316">
    <property type="entry name" value="HYDROLASE, HALOACID DELAHOGENASE-RELATED"/>
    <property type="match status" value="1"/>
</dbReference>
<dbReference type="SUPFAM" id="SSF56784">
    <property type="entry name" value="HAD-like"/>
    <property type="match status" value="1"/>
</dbReference>
<dbReference type="InterPro" id="IPR006439">
    <property type="entry name" value="HAD-SF_hydro_IA"/>
</dbReference>
<dbReference type="Pfam" id="PF13242">
    <property type="entry name" value="Hydrolase_like"/>
    <property type="match status" value="1"/>
</dbReference>
<dbReference type="EMBL" id="CP059894">
    <property type="protein sequence ID" value="QNJ93301.1"/>
    <property type="molecule type" value="Genomic_DNA"/>
</dbReference>
<dbReference type="AlphaFoldDB" id="A0A7G8PG35"/>
<evidence type="ECO:0000313" key="3">
    <source>
        <dbReference type="Proteomes" id="UP000515498"/>
    </source>
</evidence>
<dbReference type="RefSeq" id="WP_187097430.1">
    <property type="nucleotide sequence ID" value="NZ_CP059894.1"/>
</dbReference>